<proteinExistence type="predicted"/>
<keyword evidence="1" id="KW-1133">Transmembrane helix</keyword>
<accession>A0A4R7T7C0</accession>
<feature type="transmembrane region" description="Helical" evidence="1">
    <location>
        <begin position="40"/>
        <end position="59"/>
    </location>
</feature>
<evidence type="ECO:0000313" key="3">
    <source>
        <dbReference type="Proteomes" id="UP000295151"/>
    </source>
</evidence>
<keyword evidence="3" id="KW-1185">Reference proteome</keyword>
<keyword evidence="1" id="KW-0472">Membrane</keyword>
<organism evidence="2 3">
    <name type="scientific">Kribbella voronezhensis</name>
    <dbReference type="NCBI Taxonomy" id="2512212"/>
    <lineage>
        <taxon>Bacteria</taxon>
        <taxon>Bacillati</taxon>
        <taxon>Actinomycetota</taxon>
        <taxon>Actinomycetes</taxon>
        <taxon>Propionibacteriales</taxon>
        <taxon>Kribbellaceae</taxon>
        <taxon>Kribbella</taxon>
    </lineage>
</organism>
<evidence type="ECO:0000256" key="1">
    <source>
        <dbReference type="SAM" id="Phobius"/>
    </source>
</evidence>
<gene>
    <name evidence="2" type="ORF">EV138_0524</name>
</gene>
<dbReference type="OrthoDB" id="3827004at2"/>
<name>A0A4R7T7C0_9ACTN</name>
<keyword evidence="1" id="KW-0812">Transmembrane</keyword>
<dbReference type="Proteomes" id="UP000295151">
    <property type="component" value="Unassembled WGS sequence"/>
</dbReference>
<dbReference type="EMBL" id="SOCE01000001">
    <property type="protein sequence ID" value="TDU87007.1"/>
    <property type="molecule type" value="Genomic_DNA"/>
</dbReference>
<sequence>MRTEEDLRNAFDHLADSAPDPARILTAPEHTPVRRRRTPLALGVVAATAAVAIAVPTLISHDKQPPVQAAPRPADEAWQDRLSLPLSANLIYDSRAFGHRSQGLILDGGNTRTTCVVNTYAKGVFDARTIPAGSPRVKINSTLGYVAALADPLSPAVKAKVVAWEPAPGTWTTSYCKVKGEVDPAKATEIARLVNTSPQRLPAPYRVGYLPAGLTVTSLSVNPQGDSTSEPPNNFIAAIGSAEDQTSVPQNPDGPVMVSAGGPVQIAYFTGSAAATRLPKDAERISINGRTGYLGSDGRATVLVINGDGFQVRIELGGTVPNERAELIKIANGLELAPSATDTSSWFDATTAIP</sequence>
<evidence type="ECO:0000313" key="2">
    <source>
        <dbReference type="EMBL" id="TDU87007.1"/>
    </source>
</evidence>
<dbReference type="RefSeq" id="WP_133976853.1">
    <property type="nucleotide sequence ID" value="NZ_SOCE01000001.1"/>
</dbReference>
<dbReference type="AlphaFoldDB" id="A0A4R7T7C0"/>
<comment type="caution">
    <text evidence="2">The sequence shown here is derived from an EMBL/GenBank/DDBJ whole genome shotgun (WGS) entry which is preliminary data.</text>
</comment>
<evidence type="ECO:0008006" key="4">
    <source>
        <dbReference type="Google" id="ProtNLM"/>
    </source>
</evidence>
<protein>
    <recommendedName>
        <fullName evidence="4">DUF4367 domain-containing protein</fullName>
    </recommendedName>
</protein>
<reference evidence="2 3" key="1">
    <citation type="submission" date="2019-03" db="EMBL/GenBank/DDBJ databases">
        <title>Genomic Encyclopedia of Type Strains, Phase III (KMG-III): the genomes of soil and plant-associated and newly described type strains.</title>
        <authorList>
            <person name="Whitman W."/>
        </authorList>
    </citation>
    <scope>NUCLEOTIDE SEQUENCE [LARGE SCALE GENOMIC DNA]</scope>
    <source>
        <strain evidence="2 3">VKM Ac-2575</strain>
    </source>
</reference>